<feature type="region of interest" description="Disordered" evidence="7">
    <location>
        <begin position="696"/>
        <end position="741"/>
    </location>
</feature>
<evidence type="ECO:0000313" key="10">
    <source>
        <dbReference type="Proteomes" id="UP000237481"/>
    </source>
</evidence>
<dbReference type="OrthoDB" id="2154091at2759"/>
<dbReference type="CDD" id="cd12148">
    <property type="entry name" value="fungal_TF_MHR"/>
    <property type="match status" value="1"/>
</dbReference>
<evidence type="ECO:0000256" key="4">
    <source>
        <dbReference type="ARBA" id="ARBA00023125"/>
    </source>
</evidence>
<comment type="caution">
    <text evidence="9">The sequence shown here is derived from an EMBL/GenBank/DDBJ whole genome shotgun (WGS) entry which is preliminary data.</text>
</comment>
<keyword evidence="5" id="KW-0804">Transcription</keyword>
<accession>A0A2S4L309</accession>
<evidence type="ECO:0000256" key="1">
    <source>
        <dbReference type="ARBA" id="ARBA00022723"/>
    </source>
</evidence>
<dbReference type="PANTHER" id="PTHR31313">
    <property type="entry name" value="TY1 ENHANCER ACTIVATOR"/>
    <property type="match status" value="1"/>
</dbReference>
<gene>
    <name evidence="9" type="ORF">TPAR_02968</name>
</gene>
<name>A0A2S4L309_9HYPO</name>
<dbReference type="Pfam" id="PF04082">
    <property type="entry name" value="Fungal_trans"/>
    <property type="match status" value="1"/>
</dbReference>
<keyword evidence="3" id="KW-0805">Transcription regulation</keyword>
<evidence type="ECO:0000256" key="7">
    <source>
        <dbReference type="SAM" id="MobiDB-lite"/>
    </source>
</evidence>
<feature type="region of interest" description="Disordered" evidence="7">
    <location>
        <begin position="44"/>
        <end position="84"/>
    </location>
</feature>
<protein>
    <recommendedName>
        <fullName evidence="8">Xylanolytic transcriptional activator regulatory domain-containing protein</fullName>
    </recommendedName>
</protein>
<feature type="compositionally biased region" description="Polar residues" evidence="7">
    <location>
        <begin position="727"/>
        <end position="739"/>
    </location>
</feature>
<evidence type="ECO:0000256" key="2">
    <source>
        <dbReference type="ARBA" id="ARBA00022833"/>
    </source>
</evidence>
<dbReference type="InterPro" id="IPR051615">
    <property type="entry name" value="Transcr_Regulatory_Elem"/>
</dbReference>
<reference evidence="9 10" key="1">
    <citation type="submission" date="2018-01" db="EMBL/GenBank/DDBJ databases">
        <title>Harnessing the power of phylogenomics to disentangle the directionality and signatures of interkingdom host jumping in the parasitic fungal genus Tolypocladium.</title>
        <authorList>
            <person name="Quandt C.A."/>
            <person name="Patterson W."/>
            <person name="Spatafora J.W."/>
        </authorList>
    </citation>
    <scope>NUCLEOTIDE SEQUENCE [LARGE SCALE GENOMIC DNA]</scope>
    <source>
        <strain evidence="9 10">NRBC 100945</strain>
    </source>
</reference>
<keyword evidence="1" id="KW-0479">Metal-binding</keyword>
<dbReference type="GO" id="GO:0006351">
    <property type="term" value="P:DNA-templated transcription"/>
    <property type="evidence" value="ECO:0007669"/>
    <property type="project" value="InterPro"/>
</dbReference>
<evidence type="ECO:0000256" key="5">
    <source>
        <dbReference type="ARBA" id="ARBA00023163"/>
    </source>
</evidence>
<sequence length="772" mass="86687">MGDFFITENDLQPPSMKEEEQEALMRVFSHLRINHPLFSKDLAFDPASNNKPSNPHSLPFNESNMPGSDSTVQEPGSDQLKRGPRAMSQAIFIDVEKESGAASDWQRASNPPSPSDFDIAGQSTQMDFVDGSDSDVPLSLTLPLSNWPWADFEDPRSSIQASLLAGGDASYSMLPSTATIGNPSGCAQALSCTSHWEDGAREDDNTESLLDQLSNRIGSLQIGPGGQVRYYGPTSNFNLVDMPAPDNLTVHRTVRNDGQEYLDRLGIGKEVPHELEEHLTDLYFAWQDPTFHAVDRAMFESARISWRQNKEDTPYYSEALQNSICSLGAAFEARYHKTFTTFPKSLSDFFADRAKALLEIELDSPCVATVQAMMVLSSHDIGCKRDARGWLYSGMAMRLAFDLALHVDMTPYVANKALTQREADVRRDVFWGVYVIDHMWGFSLGRPFRINMEDVTVAKPLGRTTPQSTVQWIPYVSRKSTQDNTTLPDYTEELHRQRVLLVEIMAPLGYALYGSLRIPPSTLQAVNAKTVAKLVDWKASLPSVLHVDLDDHEANYLPHVILLHMQYHQNLIHAHRPWMSRTYIQPNPPQGPGSNHARMTCIESAFSIARLIQLYERRYALRRMNIQGVGITCSAALLLIFATVSHYQFPAHHDLTPQLSACFRALDEFSASWESAKRAREFLLLLQRRWERQGQSARVRRASQAMPANSTPTKRHRTESLDGPRESQLQTGISPSQPRSELFVGSDSGGYDMSFDLEWIFTGDACLLPRKI</sequence>
<dbReference type="PANTHER" id="PTHR31313:SF77">
    <property type="entry name" value="ZN(II)2CYS6 TRANSCRIPTION FACTOR (EUROFUNG)"/>
    <property type="match status" value="1"/>
</dbReference>
<dbReference type="AlphaFoldDB" id="A0A2S4L309"/>
<keyword evidence="10" id="KW-1185">Reference proteome</keyword>
<feature type="compositionally biased region" description="Polar residues" evidence="7">
    <location>
        <begin position="47"/>
        <end position="76"/>
    </location>
</feature>
<dbReference type="Proteomes" id="UP000237481">
    <property type="component" value="Unassembled WGS sequence"/>
</dbReference>
<dbReference type="SMART" id="SM00906">
    <property type="entry name" value="Fungal_trans"/>
    <property type="match status" value="1"/>
</dbReference>
<dbReference type="STRING" id="94208.A0A2S4L309"/>
<evidence type="ECO:0000256" key="3">
    <source>
        <dbReference type="ARBA" id="ARBA00023015"/>
    </source>
</evidence>
<evidence type="ECO:0000313" key="9">
    <source>
        <dbReference type="EMBL" id="POR36832.1"/>
    </source>
</evidence>
<organism evidence="9 10">
    <name type="scientific">Tolypocladium paradoxum</name>
    <dbReference type="NCBI Taxonomy" id="94208"/>
    <lineage>
        <taxon>Eukaryota</taxon>
        <taxon>Fungi</taxon>
        <taxon>Dikarya</taxon>
        <taxon>Ascomycota</taxon>
        <taxon>Pezizomycotina</taxon>
        <taxon>Sordariomycetes</taxon>
        <taxon>Hypocreomycetidae</taxon>
        <taxon>Hypocreales</taxon>
        <taxon>Ophiocordycipitaceae</taxon>
        <taxon>Tolypocladium</taxon>
    </lineage>
</organism>
<keyword evidence="6" id="KW-0539">Nucleus</keyword>
<dbReference type="EMBL" id="PKSG01000296">
    <property type="protein sequence ID" value="POR36832.1"/>
    <property type="molecule type" value="Genomic_DNA"/>
</dbReference>
<dbReference type="GO" id="GO:0008270">
    <property type="term" value="F:zinc ion binding"/>
    <property type="evidence" value="ECO:0007669"/>
    <property type="project" value="InterPro"/>
</dbReference>
<dbReference type="GO" id="GO:0003677">
    <property type="term" value="F:DNA binding"/>
    <property type="evidence" value="ECO:0007669"/>
    <property type="project" value="UniProtKB-KW"/>
</dbReference>
<evidence type="ECO:0000259" key="8">
    <source>
        <dbReference type="SMART" id="SM00906"/>
    </source>
</evidence>
<evidence type="ECO:0000256" key="6">
    <source>
        <dbReference type="ARBA" id="ARBA00023242"/>
    </source>
</evidence>
<proteinExistence type="predicted"/>
<dbReference type="InterPro" id="IPR007219">
    <property type="entry name" value="XnlR_reg_dom"/>
</dbReference>
<keyword evidence="2" id="KW-0862">Zinc</keyword>
<keyword evidence="4" id="KW-0238">DNA-binding</keyword>
<feature type="domain" description="Xylanolytic transcriptional activator regulatory" evidence="8">
    <location>
        <begin position="389"/>
        <end position="466"/>
    </location>
</feature>